<sequence length="131" mass="15127">MKRKRETPKTPTKQDQRNVKKTVHRPDHLNALEYLKGAQQGCIKSQFNIGFLYQNGKGDKQDYSKAMEWYLKAAENGHSASQFQIGWLYKHGKGVKQDYSKAMEWYLKAAGNGHSASYHNIGCLYQAWKRS</sequence>
<feature type="region of interest" description="Disordered" evidence="2">
    <location>
        <begin position="1"/>
        <end position="24"/>
    </location>
</feature>
<dbReference type="RefSeq" id="XP_002674559.1">
    <property type="nucleotide sequence ID" value="XM_002674513.1"/>
</dbReference>
<dbReference type="KEGG" id="ngr:NAEGRDRAFT_70287"/>
<dbReference type="STRING" id="5762.D2VMW8"/>
<dbReference type="VEuPathDB" id="AmoebaDB:NAEGRDRAFT_70287"/>
<organism evidence="4">
    <name type="scientific">Naegleria gruberi</name>
    <name type="common">Amoeba</name>
    <dbReference type="NCBI Taxonomy" id="5762"/>
    <lineage>
        <taxon>Eukaryota</taxon>
        <taxon>Discoba</taxon>
        <taxon>Heterolobosea</taxon>
        <taxon>Tetramitia</taxon>
        <taxon>Eutetramitia</taxon>
        <taxon>Vahlkampfiidae</taxon>
        <taxon>Naegleria</taxon>
    </lineage>
</organism>
<keyword evidence="4" id="KW-1185">Reference proteome</keyword>
<accession>D2VMW8</accession>
<dbReference type="InterPro" id="IPR050767">
    <property type="entry name" value="Sel1_AlgK"/>
</dbReference>
<dbReference type="SMART" id="SM00671">
    <property type="entry name" value="SEL1"/>
    <property type="match status" value="2"/>
</dbReference>
<gene>
    <name evidence="3" type="ORF">NAEGRDRAFT_70287</name>
</gene>
<proteinExistence type="inferred from homology"/>
<dbReference type="Pfam" id="PF08238">
    <property type="entry name" value="Sel1"/>
    <property type="match status" value="2"/>
</dbReference>
<protein>
    <submittedName>
        <fullName evidence="3">Predicted protein</fullName>
    </submittedName>
</protein>
<evidence type="ECO:0000313" key="4">
    <source>
        <dbReference type="Proteomes" id="UP000006671"/>
    </source>
</evidence>
<dbReference type="Gene3D" id="1.25.40.10">
    <property type="entry name" value="Tetratricopeptide repeat domain"/>
    <property type="match status" value="1"/>
</dbReference>
<dbReference type="SUPFAM" id="SSF81901">
    <property type="entry name" value="HCP-like"/>
    <property type="match status" value="1"/>
</dbReference>
<dbReference type="InterPro" id="IPR006597">
    <property type="entry name" value="Sel1-like"/>
</dbReference>
<dbReference type="GeneID" id="8851305"/>
<comment type="similarity">
    <text evidence="1">Belongs to the sel-1 family.</text>
</comment>
<evidence type="ECO:0000313" key="3">
    <source>
        <dbReference type="EMBL" id="EFC41815.1"/>
    </source>
</evidence>
<dbReference type="PANTHER" id="PTHR11102:SF160">
    <property type="entry name" value="ERAD-ASSOCIATED E3 UBIQUITIN-PROTEIN LIGASE COMPONENT HRD3"/>
    <property type="match status" value="1"/>
</dbReference>
<dbReference type="InParanoid" id="D2VMW8"/>
<feature type="compositionally biased region" description="Basic and acidic residues" evidence="2">
    <location>
        <begin position="12"/>
        <end position="24"/>
    </location>
</feature>
<evidence type="ECO:0000256" key="2">
    <source>
        <dbReference type="SAM" id="MobiDB-lite"/>
    </source>
</evidence>
<reference evidence="3 4" key="1">
    <citation type="journal article" date="2010" name="Cell">
        <title>The genome of Naegleria gruberi illuminates early eukaryotic versatility.</title>
        <authorList>
            <person name="Fritz-Laylin L.K."/>
            <person name="Prochnik S.E."/>
            <person name="Ginger M.L."/>
            <person name="Dacks J.B."/>
            <person name="Carpenter M.L."/>
            <person name="Field M.C."/>
            <person name="Kuo A."/>
            <person name="Paredez A."/>
            <person name="Chapman J."/>
            <person name="Pham J."/>
            <person name="Shu S."/>
            <person name="Neupane R."/>
            <person name="Cipriano M."/>
            <person name="Mancuso J."/>
            <person name="Tu H."/>
            <person name="Salamov A."/>
            <person name="Lindquist E."/>
            <person name="Shapiro H."/>
            <person name="Lucas S."/>
            <person name="Grigoriev I.V."/>
            <person name="Cande W.Z."/>
            <person name="Fulton C."/>
            <person name="Rokhsar D.S."/>
            <person name="Dawson S.C."/>
        </authorList>
    </citation>
    <scope>NUCLEOTIDE SEQUENCE [LARGE SCALE GENOMIC DNA]</scope>
    <source>
        <strain evidence="3 4">NEG-M</strain>
    </source>
</reference>
<dbReference type="PANTHER" id="PTHR11102">
    <property type="entry name" value="SEL-1-LIKE PROTEIN"/>
    <property type="match status" value="1"/>
</dbReference>
<dbReference type="OMA" id="CHHESAG"/>
<dbReference type="Proteomes" id="UP000006671">
    <property type="component" value="Unassembled WGS sequence"/>
</dbReference>
<dbReference type="AlphaFoldDB" id="D2VMW8"/>
<evidence type="ECO:0000256" key="1">
    <source>
        <dbReference type="ARBA" id="ARBA00038101"/>
    </source>
</evidence>
<dbReference type="EMBL" id="GG738883">
    <property type="protein sequence ID" value="EFC41815.1"/>
    <property type="molecule type" value="Genomic_DNA"/>
</dbReference>
<name>D2VMW8_NAEGR</name>
<dbReference type="eggNOG" id="KOG1550">
    <property type="taxonomic scope" value="Eukaryota"/>
</dbReference>
<dbReference type="OrthoDB" id="2384430at2759"/>
<dbReference type="InterPro" id="IPR011990">
    <property type="entry name" value="TPR-like_helical_dom_sf"/>
</dbReference>